<proteinExistence type="inferred from homology"/>
<sequence length="574" mass="64058">MFRPLPTSSVASVSSILLCVSFLSQTTQPFTAKPRVATTKNIPSSPPTELFSSAAANPTSEIPELMLFNSKTRSKEPFQTLSPRKVAMYTCGPTVYDYAHVGNFRAFLTYDLVKRVLLYFGYDVEHICNLTDVDDKIINRANEQGLAVGAINDLTLKFENYFFDDLKALNVMMADRYPRATEHIPEMMEMILQLAEKDLAYETEDGSWYFATSKKEGYGEQLVQLNKDDMESQQDDTAVGTDMKQDPRDFALWKAFKSPDREDASWEHPDGKIKKGRPGWHLECSAMARKYLGDTLDIHGGGCDLQFPHHENEIAQSEGVTGKPYCNYWVHNGFVNINDEKMSKSLGNFLTLRTACPKAVDVRAYRFFVMSSQYQKQLGFTAQAMDASKNSLKRIDRVMQQIEDAVGRNKENADGEPQSSSTLSDAASKALKNFDLALLDDLSMPRASASLFSLVKATEKEFKRVKKDETATLDLKGLAEVQSALLQMDKVFGIFYDVPLTKEEEEALAASGSSDSEGGATEVSDEVMELVVQRTDAKEAKDWELADSLRARITELGFAVKDVKGGDPIVTKIE</sequence>
<reference evidence="14 15" key="1">
    <citation type="submission" date="2019-01" db="EMBL/GenBank/DDBJ databases">
        <authorList>
            <person name="Ferrante I. M."/>
        </authorList>
    </citation>
    <scope>NUCLEOTIDE SEQUENCE [LARGE SCALE GENOMIC DNA]</scope>
    <source>
        <strain evidence="14 15">B856</strain>
    </source>
</reference>
<evidence type="ECO:0000256" key="9">
    <source>
        <dbReference type="ARBA" id="ARBA00023146"/>
    </source>
</evidence>
<feature type="domain" description="tRNA synthetases class I catalytic" evidence="12">
    <location>
        <begin position="78"/>
        <end position="389"/>
    </location>
</feature>
<dbReference type="Gene3D" id="3.40.50.620">
    <property type="entry name" value="HUPs"/>
    <property type="match status" value="1"/>
</dbReference>
<protein>
    <recommendedName>
        <fullName evidence="2">cysteine--tRNA ligase</fullName>
        <ecNumber evidence="2">6.1.1.16</ecNumber>
    </recommendedName>
    <alternativeName>
        <fullName evidence="10">Cysteinyl-tRNA synthetase</fullName>
    </alternativeName>
</protein>
<evidence type="ECO:0000256" key="6">
    <source>
        <dbReference type="ARBA" id="ARBA00022833"/>
    </source>
</evidence>
<dbReference type="NCBIfam" id="TIGR00435">
    <property type="entry name" value="cysS"/>
    <property type="match status" value="1"/>
</dbReference>
<dbReference type="InterPro" id="IPR032678">
    <property type="entry name" value="tRNA-synt_1_cat_dom"/>
</dbReference>
<dbReference type="GO" id="GO:0005737">
    <property type="term" value="C:cytoplasm"/>
    <property type="evidence" value="ECO:0007669"/>
    <property type="project" value="TreeGrafter"/>
</dbReference>
<dbReference type="GO" id="GO:0006423">
    <property type="term" value="P:cysteinyl-tRNA aminoacylation"/>
    <property type="evidence" value="ECO:0007669"/>
    <property type="project" value="InterPro"/>
</dbReference>
<dbReference type="SUPFAM" id="SSF47323">
    <property type="entry name" value="Anticodon-binding domain of a subclass of class I aminoacyl-tRNA synthetases"/>
    <property type="match status" value="1"/>
</dbReference>
<evidence type="ECO:0000256" key="1">
    <source>
        <dbReference type="ARBA" id="ARBA00001947"/>
    </source>
</evidence>
<accession>A0A448YYP0</accession>
<keyword evidence="11" id="KW-0732">Signal</keyword>
<dbReference type="InterPro" id="IPR014729">
    <property type="entry name" value="Rossmann-like_a/b/a_fold"/>
</dbReference>
<dbReference type="GO" id="GO:0004817">
    <property type="term" value="F:cysteine-tRNA ligase activity"/>
    <property type="evidence" value="ECO:0007669"/>
    <property type="project" value="UniProtKB-EC"/>
</dbReference>
<organism evidence="14 15">
    <name type="scientific">Pseudo-nitzschia multistriata</name>
    <dbReference type="NCBI Taxonomy" id="183589"/>
    <lineage>
        <taxon>Eukaryota</taxon>
        <taxon>Sar</taxon>
        <taxon>Stramenopiles</taxon>
        <taxon>Ochrophyta</taxon>
        <taxon>Bacillariophyta</taxon>
        <taxon>Bacillariophyceae</taxon>
        <taxon>Bacillariophycidae</taxon>
        <taxon>Bacillariales</taxon>
        <taxon>Bacillariaceae</taxon>
        <taxon>Pseudo-nitzschia</taxon>
    </lineage>
</organism>
<keyword evidence="5" id="KW-0547">Nucleotide-binding</keyword>
<feature type="chain" id="PRO_5019090844" description="cysteine--tRNA ligase" evidence="11">
    <location>
        <begin position="27"/>
        <end position="574"/>
    </location>
</feature>
<dbReference type="PANTHER" id="PTHR10890:SF25">
    <property type="entry name" value="CYSTEINE--TRNA LIGASE, CHLOROPLASTIC_MITOCHONDRIAL"/>
    <property type="match status" value="1"/>
</dbReference>
<dbReference type="EC" id="6.1.1.16" evidence="2"/>
<dbReference type="AlphaFoldDB" id="A0A448YYP0"/>
<dbReference type="Gene3D" id="1.20.120.1910">
    <property type="entry name" value="Cysteine-tRNA ligase, C-terminal anti-codon recognition domain"/>
    <property type="match status" value="1"/>
</dbReference>
<dbReference type="OrthoDB" id="438179at2759"/>
<keyword evidence="4" id="KW-0479">Metal-binding</keyword>
<evidence type="ECO:0000256" key="7">
    <source>
        <dbReference type="ARBA" id="ARBA00022840"/>
    </source>
</evidence>
<dbReference type="InterPro" id="IPR024909">
    <property type="entry name" value="Cys-tRNA/MSH_ligase"/>
</dbReference>
<evidence type="ECO:0000256" key="3">
    <source>
        <dbReference type="ARBA" id="ARBA00022598"/>
    </source>
</evidence>
<evidence type="ECO:0000313" key="15">
    <source>
        <dbReference type="Proteomes" id="UP000291116"/>
    </source>
</evidence>
<gene>
    <name evidence="14" type="ORF">PSNMU_V1.4_AUG-EV-PASAV3_0016440</name>
</gene>
<keyword evidence="6" id="KW-0862">Zinc</keyword>
<evidence type="ECO:0000259" key="12">
    <source>
        <dbReference type="Pfam" id="PF01406"/>
    </source>
</evidence>
<dbReference type="HAMAP" id="MF_00041">
    <property type="entry name" value="Cys_tRNA_synth"/>
    <property type="match status" value="1"/>
</dbReference>
<evidence type="ECO:0000313" key="14">
    <source>
        <dbReference type="EMBL" id="VEU34923.1"/>
    </source>
</evidence>
<dbReference type="EMBL" id="CAACVS010000043">
    <property type="protein sequence ID" value="VEU34923.1"/>
    <property type="molecule type" value="Genomic_DNA"/>
</dbReference>
<name>A0A448YYP0_9STRA</name>
<evidence type="ECO:0000256" key="4">
    <source>
        <dbReference type="ARBA" id="ARBA00022723"/>
    </source>
</evidence>
<feature type="signal peptide" evidence="11">
    <location>
        <begin position="1"/>
        <end position="26"/>
    </location>
</feature>
<dbReference type="GO" id="GO:0046872">
    <property type="term" value="F:metal ion binding"/>
    <property type="evidence" value="ECO:0007669"/>
    <property type="project" value="UniProtKB-KW"/>
</dbReference>
<keyword evidence="3" id="KW-0436">Ligase</keyword>
<dbReference type="Pfam" id="PF23493">
    <property type="entry name" value="CysS_C"/>
    <property type="match status" value="1"/>
</dbReference>
<dbReference type="CDD" id="cd00672">
    <property type="entry name" value="CysRS_core"/>
    <property type="match status" value="1"/>
</dbReference>
<dbReference type="PRINTS" id="PR00983">
    <property type="entry name" value="TRNASYNTHCYS"/>
</dbReference>
<evidence type="ECO:0000256" key="11">
    <source>
        <dbReference type="SAM" id="SignalP"/>
    </source>
</evidence>
<dbReference type="InterPro" id="IPR015803">
    <property type="entry name" value="Cys-tRNA-ligase"/>
</dbReference>
<evidence type="ECO:0000256" key="2">
    <source>
        <dbReference type="ARBA" id="ARBA00012832"/>
    </source>
</evidence>
<dbReference type="PANTHER" id="PTHR10890">
    <property type="entry name" value="CYSTEINYL-TRNA SYNTHETASE"/>
    <property type="match status" value="1"/>
</dbReference>
<keyword evidence="15" id="KW-1185">Reference proteome</keyword>
<dbReference type="InterPro" id="IPR009080">
    <property type="entry name" value="tRNAsynth_Ia_anticodon-bd"/>
</dbReference>
<keyword evidence="8" id="KW-0648">Protein biosynthesis</keyword>
<evidence type="ECO:0000256" key="5">
    <source>
        <dbReference type="ARBA" id="ARBA00022741"/>
    </source>
</evidence>
<dbReference type="GO" id="GO:0005524">
    <property type="term" value="F:ATP binding"/>
    <property type="evidence" value="ECO:0007669"/>
    <property type="project" value="UniProtKB-KW"/>
</dbReference>
<keyword evidence="9" id="KW-0030">Aminoacyl-tRNA synthetase</keyword>
<feature type="domain" description="Cysteinyl-tRNA ligase anticodon binding" evidence="13">
    <location>
        <begin position="522"/>
        <end position="565"/>
    </location>
</feature>
<evidence type="ECO:0000259" key="13">
    <source>
        <dbReference type="Pfam" id="PF23493"/>
    </source>
</evidence>
<evidence type="ECO:0000256" key="8">
    <source>
        <dbReference type="ARBA" id="ARBA00022917"/>
    </source>
</evidence>
<dbReference type="Pfam" id="PF01406">
    <property type="entry name" value="tRNA-synt_1e"/>
    <property type="match status" value="1"/>
</dbReference>
<dbReference type="InterPro" id="IPR056411">
    <property type="entry name" value="CysS_C"/>
</dbReference>
<evidence type="ECO:0000256" key="10">
    <source>
        <dbReference type="ARBA" id="ARBA00031499"/>
    </source>
</evidence>
<dbReference type="Proteomes" id="UP000291116">
    <property type="component" value="Unassembled WGS sequence"/>
</dbReference>
<dbReference type="SUPFAM" id="SSF52374">
    <property type="entry name" value="Nucleotidylyl transferase"/>
    <property type="match status" value="1"/>
</dbReference>
<keyword evidence="7" id="KW-0067">ATP-binding</keyword>
<comment type="cofactor">
    <cofactor evidence="1">
        <name>Zn(2+)</name>
        <dbReference type="ChEBI" id="CHEBI:29105"/>
    </cofactor>
</comment>